<comment type="subcellular location">
    <subcellularLocation>
        <location evidence="1">Cytoplasm</location>
        <location evidence="1">Cytoskeleton</location>
    </subcellularLocation>
</comment>
<dbReference type="OrthoDB" id="195498at2759"/>
<dbReference type="GeneID" id="30179382"/>
<dbReference type="GO" id="GO:0030674">
    <property type="term" value="F:protein-macromolecule adaptor activity"/>
    <property type="evidence" value="ECO:0007669"/>
    <property type="project" value="EnsemblFungi"/>
</dbReference>
<dbReference type="GO" id="GO:0044396">
    <property type="term" value="P:actin cortical patch organization"/>
    <property type="evidence" value="ECO:0007669"/>
    <property type="project" value="EnsemblFungi"/>
</dbReference>
<dbReference type="GO" id="GO:0005885">
    <property type="term" value="C:Arp2/3 protein complex"/>
    <property type="evidence" value="ECO:0007669"/>
    <property type="project" value="EnsemblFungi"/>
</dbReference>
<dbReference type="RefSeq" id="XP_019019171.1">
    <property type="nucleotide sequence ID" value="XM_019162695.1"/>
</dbReference>
<name>A0A1E3NQS8_9ASCO</name>
<dbReference type="GO" id="GO:0003729">
    <property type="term" value="F:mRNA binding"/>
    <property type="evidence" value="ECO:0007669"/>
    <property type="project" value="EnsemblFungi"/>
</dbReference>
<evidence type="ECO:0000313" key="9">
    <source>
        <dbReference type="Proteomes" id="UP000094455"/>
    </source>
</evidence>
<dbReference type="FunFam" id="1.25.40.190:FF:000003">
    <property type="entry name" value="Actin-related protein 2/3 complex subunit 5"/>
    <property type="match status" value="1"/>
</dbReference>
<dbReference type="Pfam" id="PF04699">
    <property type="entry name" value="P16-Arc"/>
    <property type="match status" value="1"/>
</dbReference>
<dbReference type="InterPro" id="IPR036743">
    <property type="entry name" value="ARPC5_sf"/>
</dbReference>
<dbReference type="GO" id="GO:0034314">
    <property type="term" value="P:Arp2/3 complex-mediated actin nucleation"/>
    <property type="evidence" value="ECO:0007669"/>
    <property type="project" value="InterPro"/>
</dbReference>
<keyword evidence="4 7" id="KW-0206">Cytoskeleton</keyword>
<keyword evidence="9" id="KW-1185">Reference proteome</keyword>
<keyword evidence="3" id="KW-0963">Cytoplasm</keyword>
<dbReference type="Proteomes" id="UP000094455">
    <property type="component" value="Unassembled WGS sequence"/>
</dbReference>
<dbReference type="SUPFAM" id="SSF69103">
    <property type="entry name" value="Arp2/3 complex 16 kDa subunit ARPC5"/>
    <property type="match status" value="1"/>
</dbReference>
<comment type="similarity">
    <text evidence="2 7">Belongs to the ARPC5 family.</text>
</comment>
<dbReference type="Gene3D" id="1.25.40.190">
    <property type="entry name" value="Actin-related protein 2/3 complex subunit 5"/>
    <property type="match status" value="1"/>
</dbReference>
<evidence type="ECO:0000256" key="4">
    <source>
        <dbReference type="ARBA" id="ARBA00023212"/>
    </source>
</evidence>
<dbReference type="InterPro" id="IPR006789">
    <property type="entry name" value="ARPC5"/>
</dbReference>
<evidence type="ECO:0000313" key="8">
    <source>
        <dbReference type="EMBL" id="ODQ48058.1"/>
    </source>
</evidence>
<proteinExistence type="inferred from homology"/>
<gene>
    <name evidence="8" type="ORF">PICMEDRAFT_31350</name>
</gene>
<protein>
    <recommendedName>
        <fullName evidence="5 7">Actin-related protein 2/3 complex subunit 5</fullName>
    </recommendedName>
</protein>
<dbReference type="GO" id="GO:0030833">
    <property type="term" value="P:regulation of actin filament polymerization"/>
    <property type="evidence" value="ECO:0007669"/>
    <property type="project" value="InterPro"/>
</dbReference>
<evidence type="ECO:0000256" key="7">
    <source>
        <dbReference type="RuleBase" id="RU004301"/>
    </source>
</evidence>
<evidence type="ECO:0000256" key="3">
    <source>
        <dbReference type="ARBA" id="ARBA00022490"/>
    </source>
</evidence>
<evidence type="ECO:0000256" key="2">
    <source>
        <dbReference type="ARBA" id="ARBA00006084"/>
    </source>
</evidence>
<organism evidence="8 9">
    <name type="scientific">Pichia membranifaciens NRRL Y-2026</name>
    <dbReference type="NCBI Taxonomy" id="763406"/>
    <lineage>
        <taxon>Eukaryota</taxon>
        <taxon>Fungi</taxon>
        <taxon>Dikarya</taxon>
        <taxon>Ascomycota</taxon>
        <taxon>Saccharomycotina</taxon>
        <taxon>Pichiomycetes</taxon>
        <taxon>Pichiales</taxon>
        <taxon>Pichiaceae</taxon>
        <taxon>Pichia</taxon>
    </lineage>
</organism>
<dbReference type="EMBL" id="KV454002">
    <property type="protein sequence ID" value="ODQ48058.1"/>
    <property type="molecule type" value="Genomic_DNA"/>
</dbReference>
<evidence type="ECO:0000256" key="5">
    <source>
        <dbReference type="ARBA" id="ARBA00040214"/>
    </source>
</evidence>
<dbReference type="STRING" id="763406.A0A1E3NQS8"/>
<reference evidence="8 9" key="1">
    <citation type="journal article" date="2016" name="Proc. Natl. Acad. Sci. U.S.A.">
        <title>Comparative genomics of biotechnologically important yeasts.</title>
        <authorList>
            <person name="Riley R."/>
            <person name="Haridas S."/>
            <person name="Wolfe K.H."/>
            <person name="Lopes M.R."/>
            <person name="Hittinger C.T."/>
            <person name="Goeker M."/>
            <person name="Salamov A.A."/>
            <person name="Wisecaver J.H."/>
            <person name="Long T.M."/>
            <person name="Calvey C.H."/>
            <person name="Aerts A.L."/>
            <person name="Barry K.W."/>
            <person name="Choi C."/>
            <person name="Clum A."/>
            <person name="Coughlan A.Y."/>
            <person name="Deshpande S."/>
            <person name="Douglass A.P."/>
            <person name="Hanson S.J."/>
            <person name="Klenk H.-P."/>
            <person name="LaButti K.M."/>
            <person name="Lapidus A."/>
            <person name="Lindquist E.A."/>
            <person name="Lipzen A.M."/>
            <person name="Meier-Kolthoff J.P."/>
            <person name="Ohm R.A."/>
            <person name="Otillar R.P."/>
            <person name="Pangilinan J.L."/>
            <person name="Peng Y."/>
            <person name="Rokas A."/>
            <person name="Rosa C.A."/>
            <person name="Scheuner C."/>
            <person name="Sibirny A.A."/>
            <person name="Slot J.C."/>
            <person name="Stielow J.B."/>
            <person name="Sun H."/>
            <person name="Kurtzman C.P."/>
            <person name="Blackwell M."/>
            <person name="Grigoriev I.V."/>
            <person name="Jeffries T.W."/>
        </authorList>
    </citation>
    <scope>NUCLEOTIDE SEQUENCE [LARGE SCALE GENOMIC DNA]</scope>
    <source>
        <strain evidence="8 9">NRRL Y-2026</strain>
    </source>
</reference>
<sequence>MSFEDWRRIDVDKYDPDYQYTPDELPEEKAGATAADMQALTQTLRGLIQRMEIAQAFATAIEYAPYGAAEEVRVSFLKAVFEIFVSVKMNDVAGITKQLDLDTLDTVVKFLYTLMGKDWALKQSGLLLVWLDKIVEQVGEGPIIRYLSDPYKL</sequence>
<evidence type="ECO:0000256" key="1">
    <source>
        <dbReference type="ARBA" id="ARBA00004245"/>
    </source>
</evidence>
<comment type="function">
    <text evidence="7">Functions as component of the Arp2/3 complex which is involved in regulation of actin polymerization and together with an activating nucleation-promoting factor (NPF) mediates the formation of branched actin networks. Arp2/3 complex plays a critical role in the control of cell morphogenesis via the modulation of cell polarity development.</text>
</comment>
<dbReference type="PANTHER" id="PTHR12644">
    <property type="entry name" value="ARP2/3 COMPLEX 16 KD SUBUNIT P16-ARC"/>
    <property type="match status" value="1"/>
</dbReference>
<accession>A0A1E3NQS8</accession>
<evidence type="ECO:0000256" key="6">
    <source>
        <dbReference type="ARBA" id="ARBA00060329"/>
    </source>
</evidence>
<comment type="function">
    <text evidence="6">Functions as a component of the Arp2/3 complex which is involved in regulation of actin polymerization and together with an activating nucleation-promoting factor (NPF) mediates the formation of branched actin networks.</text>
</comment>
<dbReference type="AlphaFoldDB" id="A0A1E3NQS8"/>
<dbReference type="GO" id="GO:0000001">
    <property type="term" value="P:mitochondrion inheritance"/>
    <property type="evidence" value="ECO:0007669"/>
    <property type="project" value="EnsemblFungi"/>
</dbReference>